<reference evidence="3" key="1">
    <citation type="submission" date="2022-06" db="EMBL/GenBank/DDBJ databases">
        <title>Gracilimonas sp. CAU 1638 isolated from sea sediment.</title>
        <authorList>
            <person name="Kim W."/>
        </authorList>
    </citation>
    <scope>NUCLEOTIDE SEQUENCE</scope>
    <source>
        <strain evidence="3">CAU 1638</strain>
    </source>
</reference>
<sequence>MSKRLLAILLLLGFSTSILAQRVNYRQLVMQSQSPTIFIEDIILPGEDGKTTLAFIFRFNNDFIPFKKIPLNHNLKAPENAEFYSTIRLSTEIFEGKLNRREDPSANSASRDVWKDTLFTSNFEQTQSSKMYASGSVSTNLNPGHYNFILQLAMMQEVNERNTRRREIYVPDLSTKETGEVILVKKRNGNRLELMNMEQNVLFGEDFFALIRIPGYDGSANYSIKVDKAKTSRRDTTSIENIYSAELNSDDVFQNSTIKLVKSQNPALNLVRGNQPYTYALVSIPGSTFENAPYLLKLTKEGQEEPVARSFFRSYWPNMPASLYNLDVAINNLNYIISEKELKQINSGNNRERERKFREFWESKDPTPNTVYNELMAEYYRRIDFAFKEFGSQENPMGHESDQGEVYIKYGPPSEKERRFPESGKTIELWKYPSRTFVFEATSGFGDFMLVGTR</sequence>
<dbReference type="Proteomes" id="UP001139125">
    <property type="component" value="Unassembled WGS sequence"/>
</dbReference>
<evidence type="ECO:0000313" key="4">
    <source>
        <dbReference type="Proteomes" id="UP001139125"/>
    </source>
</evidence>
<name>A0A9X2L580_9BACT</name>
<dbReference type="AlphaFoldDB" id="A0A9X2L580"/>
<dbReference type="RefSeq" id="WP_255135478.1">
    <property type="nucleotide sequence ID" value="NZ_JANDBC010000003.1"/>
</dbReference>
<gene>
    <name evidence="3" type="ORF">NM125_13425</name>
</gene>
<feature type="domain" description="GWxTD" evidence="2">
    <location>
        <begin position="326"/>
        <end position="434"/>
    </location>
</feature>
<feature type="chain" id="PRO_5040985989" evidence="1">
    <location>
        <begin position="21"/>
        <end position="454"/>
    </location>
</feature>
<dbReference type="Pfam" id="PF20094">
    <property type="entry name" value="GWxTD_dom"/>
    <property type="match status" value="1"/>
</dbReference>
<keyword evidence="1" id="KW-0732">Signal</keyword>
<dbReference type="NCBIfam" id="TIGR04514">
    <property type="entry name" value="GWxTD_dom"/>
    <property type="match status" value="1"/>
</dbReference>
<dbReference type="EMBL" id="JANDBC010000003">
    <property type="protein sequence ID" value="MCP9292583.1"/>
    <property type="molecule type" value="Genomic_DNA"/>
</dbReference>
<feature type="signal peptide" evidence="1">
    <location>
        <begin position="1"/>
        <end position="20"/>
    </location>
</feature>
<evidence type="ECO:0000259" key="2">
    <source>
        <dbReference type="Pfam" id="PF20094"/>
    </source>
</evidence>
<dbReference type="InterPro" id="IPR030959">
    <property type="entry name" value="GWxTD_dom"/>
</dbReference>
<accession>A0A9X2L580</accession>
<evidence type="ECO:0000313" key="3">
    <source>
        <dbReference type="EMBL" id="MCP9292583.1"/>
    </source>
</evidence>
<keyword evidence="4" id="KW-1185">Reference proteome</keyword>
<organism evidence="3 4">
    <name type="scientific">Gracilimonas sediminicola</name>
    <dbReference type="NCBI Taxonomy" id="2952158"/>
    <lineage>
        <taxon>Bacteria</taxon>
        <taxon>Pseudomonadati</taxon>
        <taxon>Balneolota</taxon>
        <taxon>Balneolia</taxon>
        <taxon>Balneolales</taxon>
        <taxon>Balneolaceae</taxon>
        <taxon>Gracilimonas</taxon>
    </lineage>
</organism>
<proteinExistence type="predicted"/>
<protein>
    <submittedName>
        <fullName evidence="3">GWxTD domain-containing protein</fullName>
    </submittedName>
</protein>
<comment type="caution">
    <text evidence="3">The sequence shown here is derived from an EMBL/GenBank/DDBJ whole genome shotgun (WGS) entry which is preliminary data.</text>
</comment>
<evidence type="ECO:0000256" key="1">
    <source>
        <dbReference type="SAM" id="SignalP"/>
    </source>
</evidence>